<organism evidence="2 3">
    <name type="scientific">Salinadaptatus halalkaliphilus</name>
    <dbReference type="NCBI Taxonomy" id="2419781"/>
    <lineage>
        <taxon>Archaea</taxon>
        <taxon>Methanobacteriati</taxon>
        <taxon>Methanobacteriota</taxon>
        <taxon>Stenosarchaea group</taxon>
        <taxon>Halobacteria</taxon>
        <taxon>Halobacteriales</taxon>
        <taxon>Natrialbaceae</taxon>
        <taxon>Salinadaptatus</taxon>
    </lineage>
</organism>
<dbReference type="Pfam" id="PF01882">
    <property type="entry name" value="DUF58"/>
    <property type="match status" value="1"/>
</dbReference>
<comment type="caution">
    <text evidence="2">The sequence shown here is derived from an EMBL/GenBank/DDBJ whole genome shotgun (WGS) entry which is preliminary data.</text>
</comment>
<protein>
    <submittedName>
        <fullName evidence="2">DUF58 domain-containing protein</fullName>
    </submittedName>
</protein>
<proteinExistence type="predicted"/>
<gene>
    <name evidence="2" type="ORF">D8Y22_12420</name>
</gene>
<evidence type="ECO:0000313" key="2">
    <source>
        <dbReference type="EMBL" id="THE64443.1"/>
    </source>
</evidence>
<dbReference type="EMBL" id="RBZW01000032">
    <property type="protein sequence ID" value="THE64443.1"/>
    <property type="molecule type" value="Genomic_DNA"/>
</dbReference>
<reference evidence="2 3" key="1">
    <citation type="submission" date="2018-10" db="EMBL/GenBank/DDBJ databases">
        <title>Natronolimnobius sp. XQ-INN 246 isolated from Inner Mongolia Autonomous Region of China.</title>
        <authorList>
            <person name="Xue Q."/>
        </authorList>
    </citation>
    <scope>NUCLEOTIDE SEQUENCE [LARGE SCALE GENOMIC DNA]</scope>
    <source>
        <strain evidence="2 3">XQ-INN 246</strain>
    </source>
</reference>
<evidence type="ECO:0000259" key="1">
    <source>
        <dbReference type="Pfam" id="PF01882"/>
    </source>
</evidence>
<dbReference type="RefSeq" id="WP_141465009.1">
    <property type="nucleotide sequence ID" value="NZ_RBZW01000032.1"/>
</dbReference>
<dbReference type="PANTHER" id="PTHR33608">
    <property type="entry name" value="BLL2464 PROTEIN"/>
    <property type="match status" value="1"/>
</dbReference>
<accession>A0A4S3TMK7</accession>
<keyword evidence="3" id="KW-1185">Reference proteome</keyword>
<dbReference type="InterPro" id="IPR002881">
    <property type="entry name" value="DUF58"/>
</dbReference>
<sequence length="487" mass="53865">MRPRRRAITTGVLVVFLASLAVVLARPLLLAGALLIGTWLLLRQYRFVSAVSTIDDSIAVDQTLETETVAPNGSVPVTLEVTVDQSPALALEAVAGLPVAANVERPLTVSIDRRERTGTAEMSVQWPVSGTHRFTGASVVAADELFSETITTGSTPTMTVSGYMSRISEITAAVDRVAVTMETSDAYRRESGFEPNELRQYTWGDTPSRIDWNVTARLGNLHIRDYESGTTRRTTLVVDHRATLSDGGPTNTKLDYLCEVALATNDDLQNAGDAIGLLTVGDGGLTTQLSTRSSQEQYETIRKQLLSIEPTTATDHVPHLSIGTWTGPERTDTDLRRRIEELERNEAGDAFASTLVPYYERQLTYEERFSDDPIVAAVKSMLIQGVTPNWTVFFTDDSYPVELYQAVKIARRGSTHVLVVLTPTVLFETWTDPDARTVYDRYTAFEEYRRSLAELDRVDAIEVGPTDRFNILLASIRGQRRRDGVVQ</sequence>
<name>A0A4S3TMK7_9EURY</name>
<dbReference type="OrthoDB" id="3263at2157"/>
<feature type="domain" description="DUF58" evidence="1">
    <location>
        <begin position="197"/>
        <end position="346"/>
    </location>
</feature>
<dbReference type="PANTHER" id="PTHR33608:SF6">
    <property type="entry name" value="BLL2464 PROTEIN"/>
    <property type="match status" value="1"/>
</dbReference>
<dbReference type="AlphaFoldDB" id="A0A4S3TMK7"/>
<evidence type="ECO:0000313" key="3">
    <source>
        <dbReference type="Proteomes" id="UP000318864"/>
    </source>
</evidence>
<dbReference type="Proteomes" id="UP000318864">
    <property type="component" value="Unassembled WGS sequence"/>
</dbReference>